<accession>A0A0D5C4Q7</accession>
<reference evidence="1 2" key="2">
    <citation type="journal article" date="2016" name="ISME J.">
        <title>Physiological and genomic characterization of two novel marine thaumarchaeal strains indicates niche differentiation.</title>
        <authorList>
            <person name="Bayer B."/>
            <person name="Vojvoda J."/>
            <person name="Offre P."/>
            <person name="Alves R.J."/>
            <person name="Elisabeth N.H."/>
            <person name="Garcia J.A."/>
            <person name="Volland J.M."/>
            <person name="Srivastava A."/>
            <person name="Schleper C."/>
            <person name="Herndl G.J."/>
        </authorList>
    </citation>
    <scope>NUCLEOTIDE SEQUENCE [LARGE SCALE GENOMIC DNA]</scope>
    <source>
        <strain evidence="1 2">NF5</strain>
    </source>
</reference>
<name>A0A0D5C4Q7_9ARCH</name>
<dbReference type="HOGENOM" id="CLU_3302560_0_0_2"/>
<gene>
    <name evidence="1" type="ORF">NADRNF5_1683</name>
</gene>
<sequence>MFISEILLGTTEDAIESETITSTSPMMEIIGPRLIINIL</sequence>
<dbReference type="EMBL" id="CP011070">
    <property type="protein sequence ID" value="AJW71362.1"/>
    <property type="molecule type" value="Genomic_DNA"/>
</dbReference>
<organism evidence="1 2">
    <name type="scientific">Nitrosopumilus adriaticus</name>
    <dbReference type="NCBI Taxonomy" id="1580092"/>
    <lineage>
        <taxon>Archaea</taxon>
        <taxon>Nitrososphaerota</taxon>
        <taxon>Nitrososphaeria</taxon>
        <taxon>Nitrosopumilales</taxon>
        <taxon>Nitrosopumilaceae</taxon>
        <taxon>Nitrosopumilus</taxon>
    </lineage>
</organism>
<proteinExistence type="predicted"/>
<keyword evidence="2" id="KW-1185">Reference proteome</keyword>
<dbReference type="AlphaFoldDB" id="A0A0D5C4Q7"/>
<dbReference type="Proteomes" id="UP000032408">
    <property type="component" value="Chromosome"/>
</dbReference>
<reference evidence="2" key="1">
    <citation type="submission" date="2015-03" db="EMBL/GenBank/DDBJ databases">
        <title>Characterization of two novel Thaumarchaeota isolated from the Northern Adriatic Sea.</title>
        <authorList>
            <person name="Bayer B."/>
            <person name="Vojvoda J."/>
            <person name="Offre P."/>
            <person name="Srivastava A."/>
            <person name="Elisabeth N."/>
            <person name="Garcia J.A.L."/>
            <person name="Schleper C."/>
            <person name="Herndl G.J."/>
        </authorList>
    </citation>
    <scope>NUCLEOTIDE SEQUENCE [LARGE SCALE GENOMIC DNA]</scope>
    <source>
        <strain evidence="2">NF5</strain>
    </source>
</reference>
<evidence type="ECO:0000313" key="2">
    <source>
        <dbReference type="Proteomes" id="UP000032408"/>
    </source>
</evidence>
<evidence type="ECO:0000313" key="1">
    <source>
        <dbReference type="EMBL" id="AJW71362.1"/>
    </source>
</evidence>
<dbReference type="KEGG" id="nin:NADRNF5_1683"/>
<protein>
    <submittedName>
        <fullName evidence="1">Uncharacterized protein</fullName>
    </submittedName>
</protein>